<accession>A0ABD1FHC3</accession>
<protein>
    <recommendedName>
        <fullName evidence="4">RRM domain-containing protein</fullName>
    </recommendedName>
</protein>
<dbReference type="PANTHER" id="PTHR23295">
    <property type="entry name" value="NUCLEAR RECEPTOR COACTIVATOR 5-RELATED"/>
    <property type="match status" value="1"/>
</dbReference>
<organism evidence="5 6">
    <name type="scientific">Hypothenemus hampei</name>
    <name type="common">Coffee berry borer</name>
    <dbReference type="NCBI Taxonomy" id="57062"/>
    <lineage>
        <taxon>Eukaryota</taxon>
        <taxon>Metazoa</taxon>
        <taxon>Ecdysozoa</taxon>
        <taxon>Arthropoda</taxon>
        <taxon>Hexapoda</taxon>
        <taxon>Insecta</taxon>
        <taxon>Pterygota</taxon>
        <taxon>Neoptera</taxon>
        <taxon>Endopterygota</taxon>
        <taxon>Coleoptera</taxon>
        <taxon>Polyphaga</taxon>
        <taxon>Cucujiformia</taxon>
        <taxon>Curculionidae</taxon>
        <taxon>Scolytinae</taxon>
        <taxon>Hypothenemus</taxon>
    </lineage>
</organism>
<feature type="domain" description="RRM" evidence="4">
    <location>
        <begin position="17"/>
        <end position="87"/>
    </location>
</feature>
<feature type="compositionally biased region" description="Acidic residues" evidence="3">
    <location>
        <begin position="139"/>
        <end position="148"/>
    </location>
</feature>
<dbReference type="InterPro" id="IPR036621">
    <property type="entry name" value="Anticodon-bd_dom_sf"/>
</dbReference>
<evidence type="ECO:0000256" key="3">
    <source>
        <dbReference type="SAM" id="MobiDB-lite"/>
    </source>
</evidence>
<sequence length="475" mass="53465">MYRTDKQFMKNPATATSRIYIGGLPKPIIADDLEAKFSKHGKILGLVINSGFAFIQYEFEEEAQNAIRAENGTNMMGRKITVRQAFAGKDNSGTPNKGIPQKPVGILQRSAVLTNEPPNGERLQENRNIPFETPQAVEQDNETQEQESESSLNIRPPQQNFQKDESQLQSQQQMRRGVRINRSATKNVSRGGFQQRESRNLPAKHGDLFPENAGSGGYYEDFGPPQVMDIAPPPERNDCEIIVVSRALTEYAEFIESRLKHLGLIVDLLFPNEDVPIGKVLANISSRGCLYAILVMPQNEEHRSLTLNILHGLPQEHRNMPFDDALLLLQRNFEAYMRGEKAPEDPVKMSLADRHPVPIQMLFNLLAENRMLSTSQYDRIIKYLQERKQLQHEHEISEGVTLDSNDASNDKQNELQNRIMNILNKTSETTIPKSITAPDKVRQEPPTRLLKDPSVQKALDSILSGDLLKGIAGGL</sequence>
<feature type="compositionally biased region" description="Basic and acidic residues" evidence="3">
    <location>
        <begin position="196"/>
        <end position="206"/>
    </location>
</feature>
<feature type="region of interest" description="Disordered" evidence="3">
    <location>
        <begin position="133"/>
        <end position="206"/>
    </location>
</feature>
<keyword evidence="1 2" id="KW-0694">RNA-binding</keyword>
<reference evidence="5 6" key="1">
    <citation type="submission" date="2024-05" db="EMBL/GenBank/DDBJ databases">
        <title>Genetic variation in Jamaican populations of the coffee berry borer (Hypothenemus hampei).</title>
        <authorList>
            <person name="Errbii M."/>
            <person name="Myrie A."/>
        </authorList>
    </citation>
    <scope>NUCLEOTIDE SEQUENCE [LARGE SCALE GENOMIC DNA]</scope>
    <source>
        <strain evidence="5">JA-Hopewell-2020-01-JO</strain>
        <tissue evidence="5">Whole body</tissue>
    </source>
</reference>
<dbReference type="Gene3D" id="3.30.70.330">
    <property type="match status" value="1"/>
</dbReference>
<dbReference type="Pfam" id="PF00076">
    <property type="entry name" value="RRM_1"/>
    <property type="match status" value="1"/>
</dbReference>
<proteinExistence type="predicted"/>
<dbReference type="GO" id="GO:0003723">
    <property type="term" value="F:RNA binding"/>
    <property type="evidence" value="ECO:0007669"/>
    <property type="project" value="UniProtKB-UniRule"/>
</dbReference>
<dbReference type="InterPro" id="IPR000504">
    <property type="entry name" value="RRM_dom"/>
</dbReference>
<dbReference type="PROSITE" id="PS50102">
    <property type="entry name" value="RRM"/>
    <property type="match status" value="1"/>
</dbReference>
<evidence type="ECO:0000259" key="4">
    <source>
        <dbReference type="PROSITE" id="PS50102"/>
    </source>
</evidence>
<dbReference type="SMART" id="SM00360">
    <property type="entry name" value="RRM"/>
    <property type="match status" value="1"/>
</dbReference>
<dbReference type="InterPro" id="IPR052600">
    <property type="entry name" value="Nuc_rcpt_coact/corep"/>
</dbReference>
<dbReference type="Proteomes" id="UP001566132">
    <property type="component" value="Unassembled WGS sequence"/>
</dbReference>
<dbReference type="SUPFAM" id="SSF52954">
    <property type="entry name" value="Class II aaRS ABD-related"/>
    <property type="match status" value="1"/>
</dbReference>
<evidence type="ECO:0000256" key="1">
    <source>
        <dbReference type="ARBA" id="ARBA00022884"/>
    </source>
</evidence>
<comment type="caution">
    <text evidence="5">The sequence shown here is derived from an EMBL/GenBank/DDBJ whole genome shotgun (WGS) entry which is preliminary data.</text>
</comment>
<keyword evidence="6" id="KW-1185">Reference proteome</keyword>
<evidence type="ECO:0000313" key="5">
    <source>
        <dbReference type="EMBL" id="KAL1517428.1"/>
    </source>
</evidence>
<dbReference type="AlphaFoldDB" id="A0ABD1FHC3"/>
<name>A0ABD1FHC3_HYPHA</name>
<dbReference type="Gene3D" id="3.40.50.800">
    <property type="entry name" value="Anticodon-binding domain"/>
    <property type="match status" value="1"/>
</dbReference>
<dbReference type="SUPFAM" id="SSF54928">
    <property type="entry name" value="RNA-binding domain, RBD"/>
    <property type="match status" value="1"/>
</dbReference>
<dbReference type="EMBL" id="JBDJPC010000001">
    <property type="protein sequence ID" value="KAL1517428.1"/>
    <property type="molecule type" value="Genomic_DNA"/>
</dbReference>
<feature type="compositionally biased region" description="Polar residues" evidence="3">
    <location>
        <begin position="149"/>
        <end position="161"/>
    </location>
</feature>
<evidence type="ECO:0000313" key="6">
    <source>
        <dbReference type="Proteomes" id="UP001566132"/>
    </source>
</evidence>
<dbReference type="InterPro" id="IPR035979">
    <property type="entry name" value="RBD_domain_sf"/>
</dbReference>
<evidence type="ECO:0000256" key="2">
    <source>
        <dbReference type="PROSITE-ProRule" id="PRU00176"/>
    </source>
</evidence>
<dbReference type="PANTHER" id="PTHR23295:SF6">
    <property type="entry name" value="NEOSIN, ISOFORM A"/>
    <property type="match status" value="1"/>
</dbReference>
<gene>
    <name evidence="5" type="ORF">ABEB36_001193</name>
</gene>
<dbReference type="InterPro" id="IPR012677">
    <property type="entry name" value="Nucleotide-bd_a/b_plait_sf"/>
</dbReference>